<dbReference type="InterPro" id="IPR029035">
    <property type="entry name" value="DHS-like_NAD/FAD-binding_dom"/>
</dbReference>
<dbReference type="Pfam" id="PF13289">
    <property type="entry name" value="SIR2_2"/>
    <property type="match status" value="1"/>
</dbReference>
<dbReference type="EMBL" id="VFQE01000001">
    <property type="protein sequence ID" value="TQN40822.1"/>
    <property type="molecule type" value="Genomic_DNA"/>
</dbReference>
<keyword evidence="2" id="KW-1185">Reference proteome</keyword>
<sequence length="468" mass="50526">MSAAELDLATLERLRPITLADQVSILLGAGASAAAGLPDWDRLATQLLRLSGAIDDEETARAFLARQDPSLAAEAARAGASDWLELVRSALYPESLGEPEPAALHFAVASLAAQRPVGEVGLFTLNFDLLIERALQDALEEVGQDAGIHPRDTEDDRAPRGDFEVHHLHGYLGRDTAETGKIVLTLSDFTTLSAQSKPWQVAALQDALSRGPLLLAGTSYRDSDIRQWLHELGLATRPDKGFVLLAREGFGLSRQQFDQVKDALVAQWAAIGVAAVLVQDHSDAAQAIREMSALTQPGYLAPKIRAGTLWTAIQGDFDRLQREHSDQLAHDLARLRPMLGDNANMTLWLADGAGQIVRWSSHDRLYRHPEQLRSVPVGHDSPWIAGQCLGLSDILARDLSEEASTRRWQSVVAAPCVAALPGGPPLPTAVLSSAAPTPLEDQDLDAWAEVLAALSEEWAERLSTLAGE</sequence>
<dbReference type="SUPFAM" id="SSF52467">
    <property type="entry name" value="DHS-like NAD/FAD-binding domain"/>
    <property type="match status" value="1"/>
</dbReference>
<reference evidence="1 2" key="1">
    <citation type="submission" date="2019-06" db="EMBL/GenBank/DDBJ databases">
        <title>Sequencing the genomes of 1000 actinobacteria strains.</title>
        <authorList>
            <person name="Klenk H.-P."/>
        </authorList>
    </citation>
    <scope>NUCLEOTIDE SEQUENCE [LARGE SCALE GENOMIC DNA]</scope>
    <source>
        <strain evidence="1 2">DSM 46837</strain>
    </source>
</reference>
<evidence type="ECO:0000313" key="1">
    <source>
        <dbReference type="EMBL" id="TQN40822.1"/>
    </source>
</evidence>
<dbReference type="AlphaFoldDB" id="A0A543P9S7"/>
<gene>
    <name evidence="1" type="ORF">FHU33_0172</name>
</gene>
<accession>A0A543P9S7</accession>
<name>A0A543P9S7_9ACTN</name>
<comment type="caution">
    <text evidence="1">The sequence shown here is derived from an EMBL/GenBank/DDBJ whole genome shotgun (WGS) entry which is preliminary data.</text>
</comment>
<dbReference type="Gene3D" id="3.40.50.1220">
    <property type="entry name" value="TPP-binding domain"/>
    <property type="match status" value="1"/>
</dbReference>
<organism evidence="1 2">
    <name type="scientific">Blastococcus colisei</name>
    <dbReference type="NCBI Taxonomy" id="1564162"/>
    <lineage>
        <taxon>Bacteria</taxon>
        <taxon>Bacillati</taxon>
        <taxon>Actinomycetota</taxon>
        <taxon>Actinomycetes</taxon>
        <taxon>Geodermatophilales</taxon>
        <taxon>Geodermatophilaceae</taxon>
        <taxon>Blastococcus</taxon>
    </lineage>
</organism>
<proteinExistence type="predicted"/>
<evidence type="ECO:0000313" key="2">
    <source>
        <dbReference type="Proteomes" id="UP000319865"/>
    </source>
</evidence>
<dbReference type="RefSeq" id="WP_142023646.1">
    <property type="nucleotide sequence ID" value="NZ_VFQE01000001.1"/>
</dbReference>
<dbReference type="Proteomes" id="UP000319865">
    <property type="component" value="Unassembled WGS sequence"/>
</dbReference>
<protein>
    <submittedName>
        <fullName evidence="1">SIR2-like protein</fullName>
    </submittedName>
</protein>
<dbReference type="OrthoDB" id="4775310at2"/>